<evidence type="ECO:0000256" key="13">
    <source>
        <dbReference type="ARBA" id="ARBA00029447"/>
    </source>
</evidence>
<evidence type="ECO:0000256" key="1">
    <source>
        <dbReference type="ARBA" id="ARBA00004651"/>
    </source>
</evidence>
<protein>
    <recommendedName>
        <fullName evidence="24">Methyl-accepting chemotaxis sensory transducer with Pas/Pac sensor</fullName>
    </recommendedName>
</protein>
<evidence type="ECO:0000259" key="18">
    <source>
        <dbReference type="PROSITE" id="PS50111"/>
    </source>
</evidence>
<feature type="domain" description="PAS" evidence="19">
    <location>
        <begin position="384"/>
        <end position="423"/>
    </location>
</feature>
<dbReference type="InterPro" id="IPR000014">
    <property type="entry name" value="PAS"/>
</dbReference>
<keyword evidence="11 17" id="KW-0472">Membrane</keyword>
<accession>A0AAP2W3S9</accession>
<dbReference type="SUPFAM" id="SSF58104">
    <property type="entry name" value="Methyl-accepting chemotaxis protein (MCP) signaling domain"/>
    <property type="match status" value="1"/>
</dbReference>
<feature type="domain" description="Methyl-accepting transducer" evidence="18">
    <location>
        <begin position="655"/>
        <end position="905"/>
    </location>
</feature>
<sequence>MKKLDFRSISIQLLALVLIVAIVPVIVLSYNTNSTISADKYANFKDKTDDAYVMAEQAYKSQLDRATISSVKIGNDPRIVNALKNDDATTLKQLIDEYSKKNSYMHVITITDEKAVVMARSASTNHGDVTSNSHILGALSGKEYAVTDLIPAESIRANNLENMISATKTSDGLAMINCLPVKDENGIIIGSVYTAQILNNEFSVVDYVSGHSGSYCTVFQGDTRVSTTLKNDKGERIIGTKASEQVVSTVITNGQKFEDIITVNGLQLYVHYEPLKNADGKTVGMLFVGYDIGPGLAQLNNMTMQSLMIGAVISIIAVLVGFLIVNRVTRPINKLVVVANSVAEGNLDTPVETGAKGGEVGELTDAVKKMVANIKEKIAFNESILKGIRTPMFVTDMDRKITYFNDACSEMTGFSREDVIGKQCKDVFNTPVCHTEQCMLKRAWREGDLKGAEGNITLRGGKVIDFSCDATAVKDQHGKTVGGMELLQDITESKLAKVKIEKAEKEAREKATYSEAILKSIKDIHVVISKDGNITYTNEPAQNYIGYSASEMAGKRLTDITKLEKNGGKLIDALRTGMDILGLDDSISLRNGKYLPVLINGTIIKDANGNTTGLSIIARDITKEKDAQANLNAIIVKANEIADRVAKASQQVSSSTNQAMTSSRQISESIQQIASGSQSQAQQVDEISRLIRGISTESSNMSDSSKKASEALQAASETSRAGGEAANVAISKMSDIQKSVNGSAEIVKDLGEKSKQIGKIVDVITSIASQTNLLALNAAIEAARAGEAGRGFAVVAEEVRKLAEEAAKSTEQISDLVNQIKERTDMAVESMDRGTDEVSSGSDVVAKALKSIEEISYLINETATIAHGVSTATEKQVRDTLEVVKSIEQISAVVEESASSTEEVSASAEESTATMEEIANMSQQLSKIADELKAEVSKLKVD</sequence>
<evidence type="ECO:0000259" key="19">
    <source>
        <dbReference type="PROSITE" id="PS50112"/>
    </source>
</evidence>
<evidence type="ECO:0000259" key="20">
    <source>
        <dbReference type="PROSITE" id="PS50113"/>
    </source>
</evidence>
<dbReference type="CDD" id="cd00130">
    <property type="entry name" value="PAS"/>
    <property type="match status" value="2"/>
</dbReference>
<evidence type="ECO:0000256" key="12">
    <source>
        <dbReference type="ARBA" id="ARBA00023224"/>
    </source>
</evidence>
<keyword evidence="3" id="KW-0597">Phosphoprotein</keyword>
<feature type="domain" description="PAC" evidence="20">
    <location>
        <begin position="450"/>
        <end position="502"/>
    </location>
</feature>
<evidence type="ECO:0000256" key="7">
    <source>
        <dbReference type="ARBA" id="ARBA00022777"/>
    </source>
</evidence>
<dbReference type="Gene3D" id="1.10.287.950">
    <property type="entry name" value="Methyl-accepting chemotaxis protein"/>
    <property type="match status" value="1"/>
</dbReference>
<evidence type="ECO:0000256" key="16">
    <source>
        <dbReference type="SAM" id="MobiDB-lite"/>
    </source>
</evidence>
<gene>
    <name evidence="22" type="ORF">CUJ83_00415</name>
</gene>
<dbReference type="SMART" id="SM00304">
    <property type="entry name" value="HAMP"/>
    <property type="match status" value="1"/>
</dbReference>
<keyword evidence="2" id="KW-1003">Cell membrane</keyword>
<feature type="region of interest" description="Disordered" evidence="16">
    <location>
        <begin position="651"/>
        <end position="681"/>
    </location>
</feature>
<dbReference type="Gene3D" id="3.30.450.20">
    <property type="entry name" value="PAS domain"/>
    <property type="match status" value="3"/>
</dbReference>
<dbReference type="Pfam" id="PF13426">
    <property type="entry name" value="PAS_9"/>
    <property type="match status" value="2"/>
</dbReference>
<keyword evidence="7" id="KW-0418">Kinase</keyword>
<evidence type="ECO:0000256" key="6">
    <source>
        <dbReference type="ARBA" id="ARBA00022741"/>
    </source>
</evidence>
<evidence type="ECO:0000256" key="17">
    <source>
        <dbReference type="SAM" id="Phobius"/>
    </source>
</evidence>
<dbReference type="InterPro" id="IPR033463">
    <property type="entry name" value="sCache_3"/>
</dbReference>
<dbReference type="GO" id="GO:0005524">
    <property type="term" value="F:ATP binding"/>
    <property type="evidence" value="ECO:0007669"/>
    <property type="project" value="UniProtKB-KW"/>
</dbReference>
<dbReference type="PANTHER" id="PTHR32089">
    <property type="entry name" value="METHYL-ACCEPTING CHEMOTAXIS PROTEIN MCPB"/>
    <property type="match status" value="1"/>
</dbReference>
<feature type="domain" description="HAMP" evidence="21">
    <location>
        <begin position="326"/>
        <end position="379"/>
    </location>
</feature>
<comment type="subcellular location">
    <subcellularLocation>
        <location evidence="1">Cell membrane</location>
        <topology evidence="1">Multi-pass membrane protein</topology>
    </subcellularLocation>
</comment>
<feature type="compositionally biased region" description="Polar residues" evidence="16">
    <location>
        <begin position="651"/>
        <end position="661"/>
    </location>
</feature>
<keyword evidence="9 17" id="KW-1133">Transmembrane helix</keyword>
<dbReference type="InterPro" id="IPR035965">
    <property type="entry name" value="PAS-like_dom_sf"/>
</dbReference>
<evidence type="ECO:0000256" key="15">
    <source>
        <dbReference type="SAM" id="Coils"/>
    </source>
</evidence>
<feature type="region of interest" description="Disordered" evidence="16">
    <location>
        <begin position="695"/>
        <end position="718"/>
    </location>
</feature>
<evidence type="ECO:0000256" key="9">
    <source>
        <dbReference type="ARBA" id="ARBA00022989"/>
    </source>
</evidence>
<dbReference type="PROSITE" id="PS50113">
    <property type="entry name" value="PAC"/>
    <property type="match status" value="2"/>
</dbReference>
<comment type="similarity">
    <text evidence="13">Belongs to the methyl-accepting chemotaxis (MCP) protein family.</text>
</comment>
<dbReference type="PROSITE" id="PS50885">
    <property type="entry name" value="HAMP"/>
    <property type="match status" value="1"/>
</dbReference>
<keyword evidence="4" id="KW-0808">Transferase</keyword>
<name>A0AAP2W3S9_9EURY</name>
<dbReference type="RefSeq" id="WP_230739293.1">
    <property type="nucleotide sequence ID" value="NZ_PGCK01000001.1"/>
</dbReference>
<dbReference type="SUPFAM" id="SSF103190">
    <property type="entry name" value="Sensory domain-like"/>
    <property type="match status" value="1"/>
</dbReference>
<dbReference type="GO" id="GO:0016301">
    <property type="term" value="F:kinase activity"/>
    <property type="evidence" value="ECO:0007669"/>
    <property type="project" value="UniProtKB-KW"/>
</dbReference>
<evidence type="ECO:0000256" key="11">
    <source>
        <dbReference type="ARBA" id="ARBA00023136"/>
    </source>
</evidence>
<keyword evidence="8" id="KW-0067">ATP-binding</keyword>
<keyword evidence="6" id="KW-0547">Nucleotide-binding</keyword>
<evidence type="ECO:0000256" key="14">
    <source>
        <dbReference type="PROSITE-ProRule" id="PRU00284"/>
    </source>
</evidence>
<evidence type="ECO:0000256" key="10">
    <source>
        <dbReference type="ARBA" id="ARBA00023012"/>
    </source>
</evidence>
<dbReference type="InterPro" id="IPR000700">
    <property type="entry name" value="PAS-assoc_C"/>
</dbReference>
<dbReference type="PROSITE" id="PS50111">
    <property type="entry name" value="CHEMOTAXIS_TRANSDUC_2"/>
    <property type="match status" value="1"/>
</dbReference>
<feature type="domain" description="PAC" evidence="20">
    <location>
        <begin position="581"/>
        <end position="633"/>
    </location>
</feature>
<dbReference type="InterPro" id="IPR029151">
    <property type="entry name" value="Sensor-like_sf"/>
</dbReference>
<dbReference type="PANTHER" id="PTHR32089:SF112">
    <property type="entry name" value="LYSOZYME-LIKE PROTEIN-RELATED"/>
    <property type="match status" value="1"/>
</dbReference>
<dbReference type="GO" id="GO:0005886">
    <property type="term" value="C:plasma membrane"/>
    <property type="evidence" value="ECO:0007669"/>
    <property type="project" value="UniProtKB-SubCell"/>
</dbReference>
<organism evidence="22 23">
    <name type="scientific">Methanooceanicella nereidis</name>
    <dbReference type="NCBI Taxonomy" id="2052831"/>
    <lineage>
        <taxon>Archaea</taxon>
        <taxon>Methanobacteriati</taxon>
        <taxon>Methanobacteriota</taxon>
        <taxon>Stenosarchaea group</taxon>
        <taxon>Methanomicrobia</taxon>
        <taxon>Methanocellales</taxon>
        <taxon>Methanocellaceae</taxon>
        <taxon>Methanooceanicella</taxon>
    </lineage>
</organism>
<evidence type="ECO:0000256" key="8">
    <source>
        <dbReference type="ARBA" id="ARBA00022840"/>
    </source>
</evidence>
<dbReference type="Pfam" id="PF17202">
    <property type="entry name" value="sCache_3_3"/>
    <property type="match status" value="1"/>
</dbReference>
<dbReference type="Gene3D" id="6.10.340.10">
    <property type="match status" value="1"/>
</dbReference>
<evidence type="ECO:0000313" key="22">
    <source>
        <dbReference type="EMBL" id="MCD1293460.1"/>
    </source>
</evidence>
<proteinExistence type="inferred from homology"/>
<dbReference type="GO" id="GO:0000160">
    <property type="term" value="P:phosphorelay signal transduction system"/>
    <property type="evidence" value="ECO:0007669"/>
    <property type="project" value="UniProtKB-KW"/>
</dbReference>
<evidence type="ECO:0000256" key="5">
    <source>
        <dbReference type="ARBA" id="ARBA00022692"/>
    </source>
</evidence>
<evidence type="ECO:0000259" key="21">
    <source>
        <dbReference type="PROSITE" id="PS50885"/>
    </source>
</evidence>
<feature type="transmembrane region" description="Helical" evidence="17">
    <location>
        <begin position="307"/>
        <end position="325"/>
    </location>
</feature>
<dbReference type="NCBIfam" id="TIGR00229">
    <property type="entry name" value="sensory_box"/>
    <property type="match status" value="2"/>
</dbReference>
<dbReference type="SUPFAM" id="SSF55785">
    <property type="entry name" value="PYP-like sensor domain (PAS domain)"/>
    <property type="match status" value="2"/>
</dbReference>
<dbReference type="PROSITE" id="PS50112">
    <property type="entry name" value="PAS"/>
    <property type="match status" value="2"/>
</dbReference>
<evidence type="ECO:0000256" key="4">
    <source>
        <dbReference type="ARBA" id="ARBA00022679"/>
    </source>
</evidence>
<keyword evidence="5 17" id="KW-0812">Transmembrane</keyword>
<dbReference type="InterPro" id="IPR004089">
    <property type="entry name" value="MCPsignal_dom"/>
</dbReference>
<dbReference type="EMBL" id="PGCK01000001">
    <property type="protein sequence ID" value="MCD1293460.1"/>
    <property type="molecule type" value="Genomic_DNA"/>
</dbReference>
<reference evidence="22 23" key="1">
    <citation type="submission" date="2017-11" db="EMBL/GenBank/DDBJ databases">
        <title>Isolation and Characterization of Family Methanocellaceae Species from Potential Methane Hydrate Area Offshore Southwestern Taiwan.</title>
        <authorList>
            <person name="Zhang W.-L."/>
            <person name="Chen W.-C."/>
            <person name="Lai M.-C."/>
            <person name="Chen S.-C."/>
        </authorList>
    </citation>
    <scope>NUCLEOTIDE SEQUENCE [LARGE SCALE GENOMIC DNA]</scope>
    <source>
        <strain evidence="22 23">CWC-04</strain>
    </source>
</reference>
<feature type="transmembrane region" description="Helical" evidence="17">
    <location>
        <begin position="12"/>
        <end position="30"/>
    </location>
</feature>
<dbReference type="Pfam" id="PF00672">
    <property type="entry name" value="HAMP"/>
    <property type="match status" value="1"/>
</dbReference>
<keyword evidence="15" id="KW-0175">Coiled coil</keyword>
<dbReference type="InterPro" id="IPR003660">
    <property type="entry name" value="HAMP_dom"/>
</dbReference>
<evidence type="ECO:0000313" key="23">
    <source>
        <dbReference type="Proteomes" id="UP001320159"/>
    </source>
</evidence>
<dbReference type="SMART" id="SM00091">
    <property type="entry name" value="PAS"/>
    <property type="match status" value="2"/>
</dbReference>
<dbReference type="SMART" id="SM00283">
    <property type="entry name" value="MA"/>
    <property type="match status" value="1"/>
</dbReference>
<dbReference type="AlphaFoldDB" id="A0AAP2W3S9"/>
<keyword evidence="12 14" id="KW-0807">Transducer</keyword>
<feature type="domain" description="PAS" evidence="19">
    <location>
        <begin position="510"/>
        <end position="555"/>
    </location>
</feature>
<dbReference type="Pfam" id="PF00015">
    <property type="entry name" value="MCPsignal"/>
    <property type="match status" value="1"/>
</dbReference>
<evidence type="ECO:0000256" key="2">
    <source>
        <dbReference type="ARBA" id="ARBA00022475"/>
    </source>
</evidence>
<keyword evidence="23" id="KW-1185">Reference proteome</keyword>
<dbReference type="CDD" id="cd11386">
    <property type="entry name" value="MCP_signal"/>
    <property type="match status" value="1"/>
</dbReference>
<feature type="coiled-coil region" evidence="15">
    <location>
        <begin position="915"/>
        <end position="942"/>
    </location>
</feature>
<feature type="compositionally biased region" description="Low complexity" evidence="16">
    <location>
        <begin position="662"/>
        <end position="681"/>
    </location>
</feature>
<dbReference type="Proteomes" id="UP001320159">
    <property type="component" value="Unassembled WGS sequence"/>
</dbReference>
<comment type="caution">
    <text evidence="22">The sequence shown here is derived from an EMBL/GenBank/DDBJ whole genome shotgun (WGS) entry which is preliminary data.</text>
</comment>
<keyword evidence="10" id="KW-0902">Two-component regulatory system</keyword>
<dbReference type="SUPFAM" id="SSF158472">
    <property type="entry name" value="HAMP domain-like"/>
    <property type="match status" value="1"/>
</dbReference>
<dbReference type="CDD" id="cd06225">
    <property type="entry name" value="HAMP"/>
    <property type="match status" value="1"/>
</dbReference>
<evidence type="ECO:0000256" key="3">
    <source>
        <dbReference type="ARBA" id="ARBA00022553"/>
    </source>
</evidence>
<evidence type="ECO:0008006" key="24">
    <source>
        <dbReference type="Google" id="ProtNLM"/>
    </source>
</evidence>